<sequence>MKINHIIGSLLIGSIGFVSCDRDFLQQNPQQNIVEGSDLTSESELNIYLNGMYNRYIKGHLNAWADANVAPWTLNGSPILAGDFMSDNLVARGNVNGRLDNSFQTPATGSSVGWAWQDLRAVNYFLRNYINALPAVNNDIRRLDRYVGEALFFKSMDYYKKLVLFGDVPWLTTDLNVNSEDLFRARDSRTVVVDSLMKIVDEAFEKLPIVENQPHGRVNKDMAAFLKARIALFEGSFRTYHSDLGLSSSARSLLQECVEACQFLISSGRYALYDQGDNPYYRLFTFKQNPIADNHREAILARTYDGVIVGHATQRYWSQNNNVGSRPAGGATKGMIDEYLCIDGRPIYTGGSPGSYVSNPLFLGYEGADWRELNNRDPRLKQTVNYPGEYRTIFNPNTGISDIEENGVMYPRLGYNVGQSTVTGYAIVKHFMADRTENEAVTLGRQTAIEFRYAEVLLMYAEAKAILGTITQADIDNTINLLRARAGFDFSAYPNSRLVLGNEPADPRLDDIYRQKLDYTVSPLLREIRRERRVELAVEGRRYEDLMRWKAGNLFTVPLRGIKFTEQKQALYNGTNTAKPIIAVQEVLNRDVFLDAEGFIIAYPRSPNIANGTLPWDNKRYYWPLPLDDLTLNPKLIQNDGWQGAN</sequence>
<dbReference type="InterPro" id="IPR011990">
    <property type="entry name" value="TPR-like_helical_dom_sf"/>
</dbReference>
<accession>A0ABQ3HRV1</accession>
<dbReference type="Proteomes" id="UP000620550">
    <property type="component" value="Unassembled WGS sequence"/>
</dbReference>
<feature type="domain" description="RagB/SusD" evidence="6">
    <location>
        <begin position="316"/>
        <end position="642"/>
    </location>
</feature>
<keyword evidence="5" id="KW-0998">Cell outer membrane</keyword>
<dbReference type="SUPFAM" id="SSF48452">
    <property type="entry name" value="TPR-like"/>
    <property type="match status" value="1"/>
</dbReference>
<evidence type="ECO:0000259" key="6">
    <source>
        <dbReference type="Pfam" id="PF07980"/>
    </source>
</evidence>
<evidence type="ECO:0000256" key="3">
    <source>
        <dbReference type="ARBA" id="ARBA00022729"/>
    </source>
</evidence>
<comment type="subcellular location">
    <subcellularLocation>
        <location evidence="1">Cell outer membrane</location>
    </subcellularLocation>
</comment>
<protein>
    <recommendedName>
        <fullName evidence="6">RagB/SusD domain-containing protein</fullName>
    </recommendedName>
</protein>
<keyword evidence="3" id="KW-0732">Signal</keyword>
<evidence type="ECO:0000256" key="2">
    <source>
        <dbReference type="ARBA" id="ARBA00006275"/>
    </source>
</evidence>
<gene>
    <name evidence="7" type="ORF">GCM10017764_08990</name>
</gene>
<dbReference type="RefSeq" id="WP_189625430.1">
    <property type="nucleotide sequence ID" value="NZ_BNAF01000003.1"/>
</dbReference>
<organism evidence="7 8">
    <name type="scientific">Sphingobacterium griseoflavum</name>
    <dbReference type="NCBI Taxonomy" id="1474952"/>
    <lineage>
        <taxon>Bacteria</taxon>
        <taxon>Pseudomonadati</taxon>
        <taxon>Bacteroidota</taxon>
        <taxon>Sphingobacteriia</taxon>
        <taxon>Sphingobacteriales</taxon>
        <taxon>Sphingobacteriaceae</taxon>
        <taxon>Sphingobacterium</taxon>
    </lineage>
</organism>
<evidence type="ECO:0000256" key="4">
    <source>
        <dbReference type="ARBA" id="ARBA00023136"/>
    </source>
</evidence>
<keyword evidence="4" id="KW-0472">Membrane</keyword>
<evidence type="ECO:0000313" key="7">
    <source>
        <dbReference type="EMBL" id="GHE28664.1"/>
    </source>
</evidence>
<comment type="caution">
    <text evidence="7">The sequence shown here is derived from an EMBL/GenBank/DDBJ whole genome shotgun (WGS) entry which is preliminary data.</text>
</comment>
<proteinExistence type="inferred from homology"/>
<dbReference type="Gene3D" id="1.25.40.390">
    <property type="match status" value="1"/>
</dbReference>
<dbReference type="InterPro" id="IPR012944">
    <property type="entry name" value="SusD_RagB_dom"/>
</dbReference>
<name>A0ABQ3HRV1_9SPHI</name>
<dbReference type="PROSITE" id="PS51257">
    <property type="entry name" value="PROKAR_LIPOPROTEIN"/>
    <property type="match status" value="1"/>
</dbReference>
<dbReference type="EMBL" id="BNAF01000003">
    <property type="protein sequence ID" value="GHE28664.1"/>
    <property type="molecule type" value="Genomic_DNA"/>
</dbReference>
<keyword evidence="8" id="KW-1185">Reference proteome</keyword>
<evidence type="ECO:0000256" key="5">
    <source>
        <dbReference type="ARBA" id="ARBA00023237"/>
    </source>
</evidence>
<dbReference type="Pfam" id="PF07980">
    <property type="entry name" value="SusD_RagB"/>
    <property type="match status" value="1"/>
</dbReference>
<evidence type="ECO:0000313" key="8">
    <source>
        <dbReference type="Proteomes" id="UP000620550"/>
    </source>
</evidence>
<comment type="similarity">
    <text evidence="2">Belongs to the SusD family.</text>
</comment>
<evidence type="ECO:0000256" key="1">
    <source>
        <dbReference type="ARBA" id="ARBA00004442"/>
    </source>
</evidence>
<reference evidence="8" key="1">
    <citation type="journal article" date="2019" name="Int. J. Syst. Evol. Microbiol.">
        <title>The Global Catalogue of Microorganisms (GCM) 10K type strain sequencing project: providing services to taxonomists for standard genome sequencing and annotation.</title>
        <authorList>
            <consortium name="The Broad Institute Genomics Platform"/>
            <consortium name="The Broad Institute Genome Sequencing Center for Infectious Disease"/>
            <person name="Wu L."/>
            <person name="Ma J."/>
        </authorList>
    </citation>
    <scope>NUCLEOTIDE SEQUENCE [LARGE SCALE GENOMIC DNA]</scope>
    <source>
        <strain evidence="8">CGMCC 1.12966</strain>
    </source>
</reference>